<accession>A0A3G5AHQ8</accession>
<gene>
    <name evidence="2" type="ORF">Satyrvirus1_25</name>
</gene>
<keyword evidence="2" id="KW-0378">Hydrolase</keyword>
<protein>
    <submittedName>
        <fullName evidence="2">Subtilase family serine protease</fullName>
    </submittedName>
</protein>
<reference evidence="2" key="1">
    <citation type="submission" date="2018-10" db="EMBL/GenBank/DDBJ databases">
        <title>Hidden diversity of soil giant viruses.</title>
        <authorList>
            <person name="Schulz F."/>
            <person name="Alteio L."/>
            <person name="Goudeau D."/>
            <person name="Ryan E.M."/>
            <person name="Malmstrom R.R."/>
            <person name="Blanchard J."/>
            <person name="Woyke T."/>
        </authorList>
    </citation>
    <scope>NUCLEOTIDE SEQUENCE</scope>
    <source>
        <strain evidence="2">SAV1</strain>
    </source>
</reference>
<dbReference type="InterPro" id="IPR050819">
    <property type="entry name" value="Tripeptidyl-peptidase_I"/>
</dbReference>
<dbReference type="Pfam" id="PF00082">
    <property type="entry name" value="Peptidase_S8"/>
    <property type="match status" value="1"/>
</dbReference>
<dbReference type="GO" id="GO:0004252">
    <property type="term" value="F:serine-type endopeptidase activity"/>
    <property type="evidence" value="ECO:0007669"/>
    <property type="project" value="InterPro"/>
</dbReference>
<dbReference type="Gene3D" id="3.40.50.200">
    <property type="entry name" value="Peptidase S8/S53 domain"/>
    <property type="match status" value="1"/>
</dbReference>
<dbReference type="InterPro" id="IPR036852">
    <property type="entry name" value="Peptidase_S8/S53_dom_sf"/>
</dbReference>
<evidence type="ECO:0000313" key="2">
    <source>
        <dbReference type="EMBL" id="AYV84939.1"/>
    </source>
</evidence>
<name>A0A3G5AHQ8_9VIRU</name>
<dbReference type="PANTHER" id="PTHR14218:SF15">
    <property type="entry name" value="TRIPEPTIDYL-PEPTIDASE 1"/>
    <property type="match status" value="1"/>
</dbReference>
<feature type="domain" description="Peptidase S53" evidence="1">
    <location>
        <begin position="97"/>
        <end position="438"/>
    </location>
</feature>
<dbReference type="CDD" id="cd04056">
    <property type="entry name" value="Peptidases_S53"/>
    <property type="match status" value="1"/>
</dbReference>
<proteinExistence type="predicted"/>
<dbReference type="PROSITE" id="PS51695">
    <property type="entry name" value="SEDOLISIN"/>
    <property type="match status" value="1"/>
</dbReference>
<dbReference type="GO" id="GO:0006508">
    <property type="term" value="P:proteolysis"/>
    <property type="evidence" value="ECO:0007669"/>
    <property type="project" value="UniProtKB-KW"/>
</dbReference>
<dbReference type="PANTHER" id="PTHR14218">
    <property type="entry name" value="PROTEASE S8 TRIPEPTIDYL PEPTIDASE I CLN2"/>
    <property type="match status" value="1"/>
</dbReference>
<sequence>MSCTIHIPNDYENYDIIENFITENHLSLNHLDHHTKSINVTGNEKDIEKLINYIEPLNDLGVVALSNKTGKFKTYINRSTKFNSLNDHKNKSTAPSYFKPTEIASIYQLGSGNSTKANIAIIELGGGYNNADLKNYWNFLKLTTYPNVVSISVDGASNSPGSDADTEVVLDIEVIGGICPNSNIYVYFAPNTDKGFYDAIYKAVYNTQYPVSVISISWGGPENSWSPTTLQAYNSLFQQAAQKGITVCVASGDNGSSDGESSGNNVDFPSSSPWVLACGGTRLTCPSRTYNNSTTSEIVWGTIQGNGASGGGQSKVFPKPTYQSNVKNYQMSGNYRCVPDVCGNADPATGWLIYLNSSYNIIGGTSAVAPLWSGYLALVGFKKFLNPILYHLYLGNPSIFHDIKVGNEGTYVATTGYDLASGLGSPNGGVLTPALKVS</sequence>
<keyword evidence="2" id="KW-0645">Protease</keyword>
<evidence type="ECO:0000259" key="1">
    <source>
        <dbReference type="PROSITE" id="PS51695"/>
    </source>
</evidence>
<dbReference type="GO" id="GO:0008240">
    <property type="term" value="F:tripeptidyl-peptidase activity"/>
    <property type="evidence" value="ECO:0007669"/>
    <property type="project" value="TreeGrafter"/>
</dbReference>
<dbReference type="InterPro" id="IPR000209">
    <property type="entry name" value="Peptidase_S8/S53_dom"/>
</dbReference>
<organism evidence="2">
    <name type="scientific">Satyrvirus sp</name>
    <dbReference type="NCBI Taxonomy" id="2487771"/>
    <lineage>
        <taxon>Viruses</taxon>
        <taxon>Varidnaviria</taxon>
        <taxon>Bamfordvirae</taxon>
        <taxon>Nucleocytoviricota</taxon>
        <taxon>Megaviricetes</taxon>
        <taxon>Imitervirales</taxon>
        <taxon>Mimiviridae</taxon>
        <taxon>Megamimivirinae</taxon>
    </lineage>
</organism>
<dbReference type="InterPro" id="IPR030400">
    <property type="entry name" value="Sedolisin_dom"/>
</dbReference>
<dbReference type="SUPFAM" id="SSF52743">
    <property type="entry name" value="Subtilisin-like"/>
    <property type="match status" value="1"/>
</dbReference>
<dbReference type="EMBL" id="MK072437">
    <property type="protein sequence ID" value="AYV84939.1"/>
    <property type="molecule type" value="Genomic_DNA"/>
</dbReference>